<feature type="region of interest" description="Disordered" evidence="1">
    <location>
        <begin position="1"/>
        <end position="106"/>
    </location>
</feature>
<feature type="compositionally biased region" description="Basic residues" evidence="1">
    <location>
        <begin position="86"/>
        <end position="95"/>
    </location>
</feature>
<reference evidence="2 3" key="1">
    <citation type="submission" date="2021-04" db="EMBL/GenBank/DDBJ databases">
        <authorList>
            <person name="Bliznina A."/>
        </authorList>
    </citation>
    <scope>NUCLEOTIDE SEQUENCE [LARGE SCALE GENOMIC DNA]</scope>
</reference>
<gene>
    <name evidence="2" type="ORF">OKIOD_LOCUS3065</name>
</gene>
<sequence>MAELASYKRAKDQERKEKLQGHIPKAEKGLKEYLESEEGQAEREKNRLEFERMAENVDSDASDGEREEDEEAEEPEVDISRMSKSEKKKLTKGKKDKVEEFSLDTF</sequence>
<organism evidence="2 3">
    <name type="scientific">Oikopleura dioica</name>
    <name type="common">Tunicate</name>
    <dbReference type="NCBI Taxonomy" id="34765"/>
    <lineage>
        <taxon>Eukaryota</taxon>
        <taxon>Metazoa</taxon>
        <taxon>Chordata</taxon>
        <taxon>Tunicata</taxon>
        <taxon>Appendicularia</taxon>
        <taxon>Copelata</taxon>
        <taxon>Oikopleuridae</taxon>
        <taxon>Oikopleura</taxon>
    </lineage>
</organism>
<evidence type="ECO:0000313" key="3">
    <source>
        <dbReference type="Proteomes" id="UP001158576"/>
    </source>
</evidence>
<feature type="compositionally biased region" description="Basic and acidic residues" evidence="1">
    <location>
        <begin position="9"/>
        <end position="55"/>
    </location>
</feature>
<dbReference type="Proteomes" id="UP001158576">
    <property type="component" value="Chromosome PAR"/>
</dbReference>
<keyword evidence="3" id="KW-1185">Reference proteome</keyword>
<accession>A0ABN7RZ98</accession>
<protein>
    <submittedName>
        <fullName evidence="2">Oidioi.mRNA.OKI2018_I69.PAR.g11507.t1.cds</fullName>
    </submittedName>
</protein>
<evidence type="ECO:0000313" key="2">
    <source>
        <dbReference type="EMBL" id="CAG5087284.1"/>
    </source>
</evidence>
<evidence type="ECO:0000256" key="1">
    <source>
        <dbReference type="SAM" id="MobiDB-lite"/>
    </source>
</evidence>
<feature type="compositionally biased region" description="Acidic residues" evidence="1">
    <location>
        <begin position="57"/>
        <end position="77"/>
    </location>
</feature>
<name>A0ABN7RZ98_OIKDI</name>
<proteinExistence type="predicted"/>
<dbReference type="EMBL" id="OU015568">
    <property type="protein sequence ID" value="CAG5087284.1"/>
    <property type="molecule type" value="Genomic_DNA"/>
</dbReference>